<dbReference type="InterPro" id="IPR006153">
    <property type="entry name" value="Cation/H_exchanger_TM"/>
</dbReference>
<keyword evidence="11" id="KW-1185">Reference proteome</keyword>
<name>A0A399FC22_9DEIN</name>
<dbReference type="Proteomes" id="UP000266178">
    <property type="component" value="Unassembled WGS sequence"/>
</dbReference>
<feature type="transmembrane region" description="Helical" evidence="7">
    <location>
        <begin position="130"/>
        <end position="150"/>
    </location>
</feature>
<proteinExistence type="inferred from homology"/>
<dbReference type="Gene3D" id="3.40.50.720">
    <property type="entry name" value="NAD(P)-binding Rossmann-like Domain"/>
    <property type="match status" value="1"/>
</dbReference>
<gene>
    <name evidence="10" type="primary">kefC</name>
    <name evidence="10" type="ORF">Mgrana_01247</name>
</gene>
<evidence type="ECO:0000259" key="9">
    <source>
        <dbReference type="Pfam" id="PF02254"/>
    </source>
</evidence>
<feature type="domain" description="RCK N-terminal" evidence="9">
    <location>
        <begin position="374"/>
        <end position="488"/>
    </location>
</feature>
<keyword evidence="3" id="KW-0813">Transport</keyword>
<dbReference type="SUPFAM" id="SSF51735">
    <property type="entry name" value="NAD(P)-binding Rossmann-fold domains"/>
    <property type="match status" value="1"/>
</dbReference>
<evidence type="ECO:0000256" key="2">
    <source>
        <dbReference type="ARBA" id="ARBA00005551"/>
    </source>
</evidence>
<dbReference type="GO" id="GO:1902600">
    <property type="term" value="P:proton transmembrane transport"/>
    <property type="evidence" value="ECO:0007669"/>
    <property type="project" value="InterPro"/>
</dbReference>
<dbReference type="EMBL" id="QWLB01000013">
    <property type="protein sequence ID" value="RIH92839.1"/>
    <property type="molecule type" value="Genomic_DNA"/>
</dbReference>
<dbReference type="GO" id="GO:0016020">
    <property type="term" value="C:membrane"/>
    <property type="evidence" value="ECO:0007669"/>
    <property type="project" value="UniProtKB-SubCell"/>
</dbReference>
<keyword evidence="5 7" id="KW-1133">Transmembrane helix</keyword>
<feature type="domain" description="Cation/H+ exchanger transmembrane" evidence="8">
    <location>
        <begin position="4"/>
        <end position="333"/>
    </location>
</feature>
<dbReference type="Pfam" id="PF02254">
    <property type="entry name" value="TrkA_N"/>
    <property type="match status" value="1"/>
</dbReference>
<feature type="transmembrane region" description="Helical" evidence="7">
    <location>
        <begin position="156"/>
        <end position="175"/>
    </location>
</feature>
<accession>A0A399FC22</accession>
<evidence type="ECO:0000313" key="11">
    <source>
        <dbReference type="Proteomes" id="UP000266178"/>
    </source>
</evidence>
<evidence type="ECO:0000256" key="1">
    <source>
        <dbReference type="ARBA" id="ARBA00004141"/>
    </source>
</evidence>
<feature type="transmembrane region" description="Helical" evidence="7">
    <location>
        <begin position="260"/>
        <end position="280"/>
    </location>
</feature>
<dbReference type="AlphaFoldDB" id="A0A399FC22"/>
<feature type="transmembrane region" description="Helical" evidence="7">
    <location>
        <begin position="287"/>
        <end position="311"/>
    </location>
</feature>
<keyword evidence="6 7" id="KW-0472">Membrane</keyword>
<feature type="transmembrane region" description="Helical" evidence="7">
    <location>
        <begin position="317"/>
        <end position="336"/>
    </location>
</feature>
<dbReference type="GO" id="GO:0015297">
    <property type="term" value="F:antiporter activity"/>
    <property type="evidence" value="ECO:0007669"/>
    <property type="project" value="InterPro"/>
</dbReference>
<protein>
    <submittedName>
        <fullName evidence="10">Glutathione-regulated potassium-efflux system protein KefC</fullName>
    </submittedName>
</protein>
<organism evidence="10 11">
    <name type="scientific">Meiothermus granaticius NBRC 107808</name>
    <dbReference type="NCBI Taxonomy" id="1227551"/>
    <lineage>
        <taxon>Bacteria</taxon>
        <taxon>Thermotogati</taxon>
        <taxon>Deinococcota</taxon>
        <taxon>Deinococci</taxon>
        <taxon>Thermales</taxon>
        <taxon>Thermaceae</taxon>
        <taxon>Meiothermus</taxon>
    </lineage>
</organism>
<feature type="transmembrane region" description="Helical" evidence="7">
    <location>
        <begin position="69"/>
        <end position="92"/>
    </location>
</feature>
<dbReference type="InterPro" id="IPR036291">
    <property type="entry name" value="NAD(P)-bd_dom_sf"/>
</dbReference>
<evidence type="ECO:0000256" key="3">
    <source>
        <dbReference type="ARBA" id="ARBA00022448"/>
    </source>
</evidence>
<dbReference type="InterPro" id="IPR038770">
    <property type="entry name" value="Na+/solute_symporter_sf"/>
</dbReference>
<evidence type="ECO:0000256" key="7">
    <source>
        <dbReference type="SAM" id="Phobius"/>
    </source>
</evidence>
<dbReference type="PANTHER" id="PTHR42751:SF1">
    <property type="entry name" value="CATION_PROTON ANTIPORTER YBAL-RELATED"/>
    <property type="match status" value="1"/>
</dbReference>
<evidence type="ECO:0000259" key="8">
    <source>
        <dbReference type="Pfam" id="PF00999"/>
    </source>
</evidence>
<evidence type="ECO:0000256" key="6">
    <source>
        <dbReference type="ARBA" id="ARBA00023136"/>
    </source>
</evidence>
<keyword evidence="4 7" id="KW-0812">Transmembrane</keyword>
<sequence>MGTAYLLGLLVSRIGLPPLVGYLGAGFALWGFGFHSEPLLSQIAHFGVLLLLFTVGLKLRWQTLVQAQVIGVGGLHFLLFALLMGLLALGLGLGGAPVLYVGAGLAFSSTVLAVKLLEDRRELSTFHGRIAVGILVLQDVIAVGLLAYAGVKTPSWWALLLLGLPLLRPLVAWVLERSGHDELLLLYGLGLALGAAQLAESVGVSSELGALLMGAALAGHPQTSELSRALWGLKEGFLVAFFLQIGLLGLPSLAQMPLELGLLLLLPLKALLFFGLLVGFGLRSRTAFVTSAALTSYSEFALITVAAAIQAQILPEGWGPMMGLLVALSLALAAPLNRGVHALYVRLEPFLSRFEGRGVHPDAEPTRLEGAEWLIVGMGRTGGAAYKLLERQGQQVVGLDADPDKLERHLAKGRRVFYGDAEDIELWDRLELRGLKGVLLTMPDLEAKLRGVQALKVRGFAGIIAATSYHREEDPILEQLGATLIFQPFAEAGERLAERALALKAELERAS</sequence>
<dbReference type="InterPro" id="IPR003148">
    <property type="entry name" value="RCK_N"/>
</dbReference>
<comment type="similarity">
    <text evidence="2">Belongs to the monovalent cation:proton antiporter 2 (CPA2) transporter (TC 2.A.37) family.</text>
</comment>
<evidence type="ECO:0000313" key="10">
    <source>
        <dbReference type="EMBL" id="RIH92839.1"/>
    </source>
</evidence>
<comment type="caution">
    <text evidence="10">The sequence shown here is derived from an EMBL/GenBank/DDBJ whole genome shotgun (WGS) entry which is preliminary data.</text>
</comment>
<reference evidence="10 11" key="1">
    <citation type="submission" date="2018-08" db="EMBL/GenBank/DDBJ databases">
        <title>Meiothermus granaticius genome AF-68 sequencing project.</title>
        <authorList>
            <person name="Da Costa M.S."/>
            <person name="Albuquerque L."/>
            <person name="Raposo P."/>
            <person name="Froufe H.J.C."/>
            <person name="Barroso C.S."/>
            <person name="Egas C."/>
        </authorList>
    </citation>
    <scope>NUCLEOTIDE SEQUENCE [LARGE SCALE GENOMIC DNA]</scope>
    <source>
        <strain evidence="10 11">AF-68</strain>
    </source>
</reference>
<dbReference type="PANTHER" id="PTHR42751">
    <property type="entry name" value="SODIUM/HYDROGEN EXCHANGER FAMILY/TRKA DOMAIN PROTEIN"/>
    <property type="match status" value="1"/>
</dbReference>
<dbReference type="GO" id="GO:0006813">
    <property type="term" value="P:potassium ion transport"/>
    <property type="evidence" value="ECO:0007669"/>
    <property type="project" value="InterPro"/>
</dbReference>
<evidence type="ECO:0000256" key="4">
    <source>
        <dbReference type="ARBA" id="ARBA00022692"/>
    </source>
</evidence>
<feature type="transmembrane region" description="Helical" evidence="7">
    <location>
        <begin position="98"/>
        <end position="118"/>
    </location>
</feature>
<feature type="transmembrane region" description="Helical" evidence="7">
    <location>
        <begin position="39"/>
        <end position="57"/>
    </location>
</feature>
<feature type="transmembrane region" description="Helical" evidence="7">
    <location>
        <begin position="7"/>
        <end position="33"/>
    </location>
</feature>
<dbReference type="Pfam" id="PF00999">
    <property type="entry name" value="Na_H_Exchanger"/>
    <property type="match status" value="1"/>
</dbReference>
<evidence type="ECO:0000256" key="5">
    <source>
        <dbReference type="ARBA" id="ARBA00022989"/>
    </source>
</evidence>
<dbReference type="Gene3D" id="1.20.1530.20">
    <property type="match status" value="1"/>
</dbReference>
<comment type="subcellular location">
    <subcellularLocation>
        <location evidence="1">Membrane</location>
        <topology evidence="1">Multi-pass membrane protein</topology>
    </subcellularLocation>
</comment>